<gene>
    <name evidence="4" type="ORF">ACHIPV_05390</name>
    <name evidence="2" type="ORF">ACHIPZ_08620</name>
    <name evidence="3" type="ORF">ACHIRB_06640</name>
</gene>
<feature type="region of interest" description="Disordered" evidence="1">
    <location>
        <begin position="1"/>
        <end position="27"/>
    </location>
</feature>
<evidence type="ECO:0000313" key="6">
    <source>
        <dbReference type="Proteomes" id="UP001609176"/>
    </source>
</evidence>
<evidence type="ECO:0008006" key="8">
    <source>
        <dbReference type="Google" id="ProtNLM"/>
    </source>
</evidence>
<comment type="caution">
    <text evidence="3">The sequence shown here is derived from an EMBL/GenBank/DDBJ whole genome shotgun (WGS) entry which is preliminary data.</text>
</comment>
<dbReference type="Proteomes" id="UP001609175">
    <property type="component" value="Unassembled WGS sequence"/>
</dbReference>
<feature type="region of interest" description="Disordered" evidence="1">
    <location>
        <begin position="166"/>
        <end position="193"/>
    </location>
</feature>
<dbReference type="RefSeq" id="WP_395113750.1">
    <property type="nucleotide sequence ID" value="NZ_JBIMSN010000026.1"/>
</dbReference>
<feature type="compositionally biased region" description="Polar residues" evidence="1">
    <location>
        <begin position="1"/>
        <end position="16"/>
    </location>
</feature>
<evidence type="ECO:0000313" key="7">
    <source>
        <dbReference type="Proteomes" id="UP001609219"/>
    </source>
</evidence>
<dbReference type="EMBL" id="JBIMSO010000038">
    <property type="protein sequence ID" value="MFH5208269.1"/>
    <property type="molecule type" value="Genomic_DNA"/>
</dbReference>
<protein>
    <recommendedName>
        <fullName evidence="8">DUF5666 domain-containing protein</fullName>
    </recommendedName>
</protein>
<name>A0ABW7JZT0_9NOCA</name>
<evidence type="ECO:0000256" key="1">
    <source>
        <dbReference type="SAM" id="MobiDB-lite"/>
    </source>
</evidence>
<dbReference type="EMBL" id="JBIMSP010000005">
    <property type="protein sequence ID" value="MFH5241319.1"/>
    <property type="molecule type" value="Genomic_DNA"/>
</dbReference>
<sequence length="193" mass="18134">MTAQPDTQPIATTTEHTWGAPQPTPGTWSARKTAAAVGVAAVIAAGGGAAIYAATSGASNNAGGPGGMGGPGMFDGAGGPQGTGSAAASLHGEFVVANRDGGFSTELTQTGTVTAISATEVTATSADDYSRTYVLDAGTSVGSIAVGDTATIRATVVGDTATIATITEGAPTPGTGTGPMGGPGGSAPGVPAP</sequence>
<feature type="compositionally biased region" description="Gly residues" evidence="1">
    <location>
        <begin position="175"/>
        <end position="187"/>
    </location>
</feature>
<evidence type="ECO:0000313" key="5">
    <source>
        <dbReference type="Proteomes" id="UP001609175"/>
    </source>
</evidence>
<evidence type="ECO:0000313" key="3">
    <source>
        <dbReference type="EMBL" id="MFH5228254.1"/>
    </source>
</evidence>
<dbReference type="Proteomes" id="UP001609219">
    <property type="component" value="Unassembled WGS sequence"/>
</dbReference>
<reference evidence="5 6" key="1">
    <citation type="submission" date="2024-10" db="EMBL/GenBank/DDBJ databases">
        <authorList>
            <person name="Riesco R."/>
        </authorList>
    </citation>
    <scope>NUCLEOTIDE SEQUENCE [LARGE SCALE GENOMIC DNA]</scope>
    <source>
        <strain evidence="4 6">NCIMB 15448</strain>
        <strain evidence="2 5">NCIMB 15449</strain>
        <strain evidence="3 7">NCIMB 15450</strain>
    </source>
</reference>
<dbReference type="Proteomes" id="UP001609176">
    <property type="component" value="Unassembled WGS sequence"/>
</dbReference>
<accession>A0ABW7JZT0</accession>
<evidence type="ECO:0000313" key="2">
    <source>
        <dbReference type="EMBL" id="MFH5208269.1"/>
    </source>
</evidence>
<proteinExistence type="predicted"/>
<organism evidence="3 7">
    <name type="scientific">Antrihabitans spumae</name>
    <dbReference type="NCBI Taxonomy" id="3373370"/>
    <lineage>
        <taxon>Bacteria</taxon>
        <taxon>Bacillati</taxon>
        <taxon>Actinomycetota</taxon>
        <taxon>Actinomycetes</taxon>
        <taxon>Mycobacteriales</taxon>
        <taxon>Nocardiaceae</taxon>
        <taxon>Antrihabitans</taxon>
    </lineage>
</organism>
<evidence type="ECO:0000313" key="4">
    <source>
        <dbReference type="EMBL" id="MFH5241319.1"/>
    </source>
</evidence>
<dbReference type="EMBL" id="JBIMSN010000026">
    <property type="protein sequence ID" value="MFH5228254.1"/>
    <property type="molecule type" value="Genomic_DNA"/>
</dbReference>
<keyword evidence="7" id="KW-1185">Reference proteome</keyword>